<keyword evidence="10" id="KW-1185">Reference proteome</keyword>
<comment type="similarity">
    <text evidence="1">Belongs to the type-B carboxylesterase/lipase family.</text>
</comment>
<organism evidence="9">
    <name type="scientific">Oppiella nova</name>
    <dbReference type="NCBI Taxonomy" id="334625"/>
    <lineage>
        <taxon>Eukaryota</taxon>
        <taxon>Metazoa</taxon>
        <taxon>Ecdysozoa</taxon>
        <taxon>Arthropoda</taxon>
        <taxon>Chelicerata</taxon>
        <taxon>Arachnida</taxon>
        <taxon>Acari</taxon>
        <taxon>Acariformes</taxon>
        <taxon>Sarcoptiformes</taxon>
        <taxon>Oribatida</taxon>
        <taxon>Brachypylina</taxon>
        <taxon>Oppioidea</taxon>
        <taxon>Oppiidae</taxon>
        <taxon>Oppiella</taxon>
    </lineage>
</organism>
<protein>
    <recommendedName>
        <fullName evidence="8">Carboxylesterase type B domain-containing protein</fullName>
    </recommendedName>
</protein>
<feature type="domain" description="Carboxylesterase type B" evidence="8">
    <location>
        <begin position="861"/>
        <end position="906"/>
    </location>
</feature>
<feature type="domain" description="Carboxylesterase type B" evidence="8">
    <location>
        <begin position="913"/>
        <end position="1181"/>
    </location>
</feature>
<proteinExistence type="inferred from homology"/>
<comment type="catalytic activity">
    <reaction evidence="6">
        <text>acetylcholine + H2O = choline + acetate + H(+)</text>
        <dbReference type="Rhea" id="RHEA:17561"/>
        <dbReference type="ChEBI" id="CHEBI:15354"/>
        <dbReference type="ChEBI" id="CHEBI:15355"/>
        <dbReference type="ChEBI" id="CHEBI:15377"/>
        <dbReference type="ChEBI" id="CHEBI:15378"/>
        <dbReference type="ChEBI" id="CHEBI:30089"/>
        <dbReference type="EC" id="3.1.1.7"/>
    </reaction>
</comment>
<gene>
    <name evidence="9" type="ORF">ONB1V03_LOCUS7952</name>
</gene>
<feature type="active site" description="Charge relay system" evidence="7">
    <location>
        <position position="252"/>
    </location>
</feature>
<dbReference type="InterPro" id="IPR000997">
    <property type="entry name" value="Cholinesterase"/>
</dbReference>
<feature type="active site" description="Acyl-ester intermediate" evidence="7">
    <location>
        <position position="127"/>
    </location>
</feature>
<dbReference type="OrthoDB" id="6505985at2759"/>
<accession>A0A7R9LZF6</accession>
<dbReference type="AlphaFoldDB" id="A0A7R9LZF6"/>
<sequence length="1199" mass="132802">IIDATKKKTSCLGGDEPASENCLYVNIWAPHNTTQLKAVMFWIYGGGFRGGSIFSDMYNGKSLASYDIVYVAVDYRMGSLGFIYGGDDDMAPGNLGLLDQIEGLKWVQENIHAFGGDKDRVTIFGESAGSIAASALVLSPLAKGLFARAILESGAQLYSWKSLTPDQVYYTREQALAEAKEMGKHFKCTDDKTWLDCLRKVDANEIHDYGALTVGAMVGNAFMPLNAQEAFKQGKYNRGQYVDLIAGIVRNEGSLLADQLKGNATEQTFINEVKSLIKDPDLEAIQEFYLKDIKPGNQSAYRWAYYDFYGDINLKCNTYLFAKQVAQHSTTRNVYFYELTYQSGGHLYGCDEKTMGICHGSDLEFVFYRTGSNPKLDIPFSKEWMSYWTNFAKTGVPTTDAKWPKLVNKAEEYKISRVKDMNPYDFSKTLVDPFKKICDDVLLGVRCLSIGAETVDVKTSSGTVRGQTITELGKELNQFYGIPFAEPPVGALRLGSLGFLYGGDDEETPGNLGLLDQLEGLKWVRENIHLFGGDKDKITIFGESAGSISVSALVLSPLAKGLFARAILESGAQLYNRKETHTKVQALAEAKEMGKHFKCTDDKTWLDCLRKVDANEIFGYIQINLRPLVGTAYMPLTAQEAFKEGKYNTDVDLIAGVVRNEGSLLAPQIKGNITEEVFINAIKGRIGDMDLGQVLAYYLKDVKKDDYAAYRWAYYDLIGDSGLKCSTYLFAKQVAQHSTTRNVYFYELTYQSGGHFKGCDEQTMGICHGSDLEFVFYRTGATPQLDLPFSKEWMTYWTNFAKTGVPTTDAKWPKLVNKAEEYQISRFKDMNPYDFSKILVDPFKRTCDDVRCLGIGAETVDVKTSSGTVRGQTITELGKELNQFYGIPFAEPPVGALRFAKPKPITKPSPTVDVKTSSGTVRGQTITELGKELNQFYGIPFAEPPVGALRFAKPKPITKPSPDIIDATKKKTSCLGGDQPTSENCLYVNIWAPNNITTLKPVMFWIYGGGFRGGSIFSDMYNGKSLASYDVVYVAVDYRLGSLGFLYGGDDEETPGNLGLLDQLEGLKWVRENIHLFGGDKDKITIFGESAGSISVSALVLSPLAKGLFARAILESGAQLHNRKETHTKAQALAEAKEMGKHFKCTDDKTWLECLRKVDANEIHAYTQLTVGPLVGTAYMPLTAQEAFKDGKYNTGQCL</sequence>
<dbReference type="SUPFAM" id="SSF53474">
    <property type="entry name" value="alpha/beta-Hydrolases"/>
    <property type="match status" value="4"/>
</dbReference>
<dbReference type="GO" id="GO:0006581">
    <property type="term" value="P:acetylcholine catabolic process"/>
    <property type="evidence" value="ECO:0007669"/>
    <property type="project" value="TreeGrafter"/>
</dbReference>
<keyword evidence="5" id="KW-0325">Glycoprotein</keyword>
<dbReference type="InterPro" id="IPR019826">
    <property type="entry name" value="Carboxylesterase_B_AS"/>
</dbReference>
<dbReference type="InterPro" id="IPR002018">
    <property type="entry name" value="CarbesteraseB"/>
</dbReference>
<evidence type="ECO:0000313" key="9">
    <source>
        <dbReference type="EMBL" id="CAD7650716.1"/>
    </source>
</evidence>
<evidence type="ECO:0000256" key="4">
    <source>
        <dbReference type="ARBA" id="ARBA00023157"/>
    </source>
</evidence>
<dbReference type="Gene3D" id="3.40.50.1820">
    <property type="entry name" value="alpha/beta hydrolase"/>
    <property type="match status" value="5"/>
</dbReference>
<dbReference type="GO" id="GO:0005615">
    <property type="term" value="C:extracellular space"/>
    <property type="evidence" value="ECO:0007669"/>
    <property type="project" value="TreeGrafter"/>
</dbReference>
<evidence type="ECO:0000256" key="3">
    <source>
        <dbReference type="ARBA" id="ARBA00022801"/>
    </source>
</evidence>
<name>A0A7R9LZF6_9ACAR</name>
<dbReference type="PANTHER" id="PTHR43918">
    <property type="entry name" value="ACETYLCHOLINESTERASE"/>
    <property type="match status" value="1"/>
</dbReference>
<dbReference type="InterPro" id="IPR029058">
    <property type="entry name" value="AB_hydrolase_fold"/>
</dbReference>
<evidence type="ECO:0000256" key="7">
    <source>
        <dbReference type="PIRSR" id="PIRSR600997-1"/>
    </source>
</evidence>
<dbReference type="PRINTS" id="PR00878">
    <property type="entry name" value="CHOLNESTRASE"/>
</dbReference>
<keyword evidence="3" id="KW-0378">Hydrolase</keyword>
<evidence type="ECO:0000313" key="10">
    <source>
        <dbReference type="Proteomes" id="UP000728032"/>
    </source>
</evidence>
<evidence type="ECO:0000256" key="2">
    <source>
        <dbReference type="ARBA" id="ARBA00022487"/>
    </source>
</evidence>
<feature type="domain" description="Carboxylesterase type B" evidence="8">
    <location>
        <begin position="13"/>
        <end position="413"/>
    </location>
</feature>
<evidence type="ECO:0000256" key="6">
    <source>
        <dbReference type="ARBA" id="ARBA00048484"/>
    </source>
</evidence>
<keyword evidence="4" id="KW-1015">Disulfide bond</keyword>
<reference evidence="9" key="1">
    <citation type="submission" date="2020-11" db="EMBL/GenBank/DDBJ databases">
        <authorList>
            <person name="Tran Van P."/>
        </authorList>
    </citation>
    <scope>NUCLEOTIDE SEQUENCE</scope>
</reference>
<dbReference type="GO" id="GO:0005886">
    <property type="term" value="C:plasma membrane"/>
    <property type="evidence" value="ECO:0007669"/>
    <property type="project" value="TreeGrafter"/>
</dbReference>
<dbReference type="EMBL" id="CAJPVJ010004284">
    <property type="protein sequence ID" value="CAG2168462.1"/>
    <property type="molecule type" value="Genomic_DNA"/>
</dbReference>
<dbReference type="EMBL" id="OC919109">
    <property type="protein sequence ID" value="CAD7650716.1"/>
    <property type="molecule type" value="Genomic_DNA"/>
</dbReference>
<dbReference type="Proteomes" id="UP000728032">
    <property type="component" value="Unassembled WGS sequence"/>
</dbReference>
<dbReference type="GO" id="GO:0019695">
    <property type="term" value="P:choline metabolic process"/>
    <property type="evidence" value="ECO:0007669"/>
    <property type="project" value="TreeGrafter"/>
</dbReference>
<dbReference type="GO" id="GO:0003990">
    <property type="term" value="F:acetylcholinesterase activity"/>
    <property type="evidence" value="ECO:0007669"/>
    <property type="project" value="UniProtKB-EC"/>
</dbReference>
<keyword evidence="2" id="KW-0719">Serine esterase</keyword>
<feature type="active site" description="Charge relay system" evidence="7">
    <location>
        <position position="359"/>
    </location>
</feature>
<evidence type="ECO:0000259" key="8">
    <source>
        <dbReference type="Pfam" id="PF00135"/>
    </source>
</evidence>
<evidence type="ECO:0000256" key="1">
    <source>
        <dbReference type="ARBA" id="ARBA00005964"/>
    </source>
</evidence>
<feature type="non-terminal residue" evidence="9">
    <location>
        <position position="1"/>
    </location>
</feature>
<dbReference type="InterPro" id="IPR050654">
    <property type="entry name" value="AChE-related_enzymes"/>
</dbReference>
<feature type="domain" description="Carboxylesterase type B" evidence="8">
    <location>
        <begin position="493"/>
        <end position="822"/>
    </location>
</feature>
<dbReference type="PANTHER" id="PTHR43918:SF4">
    <property type="entry name" value="CARBOXYLIC ESTER HYDROLASE"/>
    <property type="match status" value="1"/>
</dbReference>
<evidence type="ECO:0000256" key="5">
    <source>
        <dbReference type="ARBA" id="ARBA00023180"/>
    </source>
</evidence>
<dbReference type="Pfam" id="PF00135">
    <property type="entry name" value="COesterase"/>
    <property type="match status" value="4"/>
</dbReference>
<dbReference type="PROSITE" id="PS00122">
    <property type="entry name" value="CARBOXYLESTERASE_B_1"/>
    <property type="match status" value="3"/>
</dbReference>